<keyword evidence="1" id="KW-0548">Nucleotidyltransferase</keyword>
<dbReference type="Gene3D" id="3.40.50.300">
    <property type="entry name" value="P-loop containing nucleotide triphosphate hydrolases"/>
    <property type="match status" value="1"/>
</dbReference>
<dbReference type="Pfam" id="PF13177">
    <property type="entry name" value="DNA_pol3_delta2"/>
    <property type="match status" value="1"/>
</dbReference>
<dbReference type="OrthoDB" id="9810148at2"/>
<dbReference type="PANTHER" id="PTHR11669">
    <property type="entry name" value="REPLICATION FACTOR C / DNA POLYMERASE III GAMMA-TAU SUBUNIT"/>
    <property type="match status" value="1"/>
</dbReference>
<dbReference type="EC" id="2.7.7.7" evidence="1"/>
<evidence type="ECO:0000313" key="1">
    <source>
        <dbReference type="EMBL" id="TIH98664.1"/>
    </source>
</evidence>
<dbReference type="GO" id="GO:0006261">
    <property type="term" value="P:DNA-templated DNA replication"/>
    <property type="evidence" value="ECO:0007669"/>
    <property type="project" value="TreeGrafter"/>
</dbReference>
<dbReference type="PANTHER" id="PTHR11669:SF8">
    <property type="entry name" value="DNA POLYMERASE III SUBUNIT DELTA"/>
    <property type="match status" value="1"/>
</dbReference>
<keyword evidence="1" id="KW-0808">Transferase</keyword>
<dbReference type="GO" id="GO:0003887">
    <property type="term" value="F:DNA-directed DNA polymerase activity"/>
    <property type="evidence" value="ECO:0007669"/>
    <property type="project" value="UniProtKB-EC"/>
</dbReference>
<evidence type="ECO:0000313" key="2">
    <source>
        <dbReference type="Proteomes" id="UP000305165"/>
    </source>
</evidence>
<dbReference type="AlphaFoldDB" id="A0A4V4RWG2"/>
<organism evidence="1 2">
    <name type="scientific">Streptococcus suis</name>
    <dbReference type="NCBI Taxonomy" id="1307"/>
    <lineage>
        <taxon>Bacteria</taxon>
        <taxon>Bacillati</taxon>
        <taxon>Bacillota</taxon>
        <taxon>Bacilli</taxon>
        <taxon>Lactobacillales</taxon>
        <taxon>Streptococcaceae</taxon>
        <taxon>Streptococcus</taxon>
    </lineage>
</organism>
<reference evidence="1 2" key="1">
    <citation type="submission" date="2019-04" db="EMBL/GenBank/DDBJ databases">
        <title>Genome analysis of Streptococcus suis strain WUSS424.</title>
        <authorList>
            <person name="Chen H."/>
            <person name="Gao X."/>
            <person name="Wu Z."/>
        </authorList>
    </citation>
    <scope>NUCLEOTIDE SEQUENCE [LARGE SCALE GENOMIC DNA]</scope>
    <source>
        <strain evidence="1 2">WUSS424</strain>
    </source>
</reference>
<sequence length="297" mass="33837">MKQEQVRELQPKVFSYFQTVMTQGRLAHAYLFSGDFASYEMAIFLSQSLFCQEKEDALACGQCRTCRLIEEGQFSDVTTLSPQGNLIKTEMVRDLVKDFSRSGFESNQQVFIIREAEKMHANAANSLLKVMEEPQSKIHLFLLTNQEEAVLPTIKSRTQIVTFPKNQPLIERKLEEAGLLRNQAVLTAQLVSQLDQALDLAKNKSYLDLLAICRKFVDTLLHSQDRAYLLVPQLVNLAVEKAEQARLFELLICLLADQMAEKKARQLLTACLSVKKMWQANVSLQNSLEYLVLKTQN</sequence>
<dbReference type="Proteomes" id="UP000305165">
    <property type="component" value="Unassembled WGS sequence"/>
</dbReference>
<dbReference type="InterPro" id="IPR050238">
    <property type="entry name" value="DNA_Rep/Repair_Clamp_Loader"/>
</dbReference>
<protein>
    <submittedName>
        <fullName evidence="1">DNA polymerase III subunit delta</fullName>
        <ecNumber evidence="1">2.7.7.7</ecNumber>
    </submittedName>
</protein>
<dbReference type="EMBL" id="SSXO01000006">
    <property type="protein sequence ID" value="TIH98664.1"/>
    <property type="molecule type" value="Genomic_DNA"/>
</dbReference>
<dbReference type="NCBIfam" id="NF005581">
    <property type="entry name" value="PRK07276.1"/>
    <property type="match status" value="1"/>
</dbReference>
<proteinExistence type="predicted"/>
<gene>
    <name evidence="1" type="ORF">FAJ39_09465</name>
</gene>
<comment type="caution">
    <text evidence="1">The sequence shown here is derived from an EMBL/GenBank/DDBJ whole genome shotgun (WGS) entry which is preliminary data.</text>
</comment>
<name>A0A4V4RWG2_STRSU</name>
<dbReference type="InterPro" id="IPR027417">
    <property type="entry name" value="P-loop_NTPase"/>
</dbReference>
<accession>A0A4V4RWG2</accession>
<dbReference type="SUPFAM" id="SSF52540">
    <property type="entry name" value="P-loop containing nucleoside triphosphate hydrolases"/>
    <property type="match status" value="1"/>
</dbReference>